<dbReference type="AlphaFoldDB" id="A0A8J5M5D1"/>
<feature type="compositionally biased region" description="Basic and acidic residues" evidence="1">
    <location>
        <begin position="1"/>
        <end position="14"/>
    </location>
</feature>
<organism evidence="2 3">
    <name type="scientific">Phytophthora aleatoria</name>
    <dbReference type="NCBI Taxonomy" id="2496075"/>
    <lineage>
        <taxon>Eukaryota</taxon>
        <taxon>Sar</taxon>
        <taxon>Stramenopiles</taxon>
        <taxon>Oomycota</taxon>
        <taxon>Peronosporomycetes</taxon>
        <taxon>Peronosporales</taxon>
        <taxon>Peronosporaceae</taxon>
        <taxon>Phytophthora</taxon>
    </lineage>
</organism>
<feature type="non-terminal residue" evidence="2">
    <location>
        <position position="160"/>
    </location>
</feature>
<sequence length="160" mass="18492">MDTEQENIRGHADAWRVGGESDAEKNESTTEREFLVRRSTSIAYGISQDLFAKMFSHLFPFVKECVKHYISLSQRQFAEDDLFTLVAFDCISEQNMNTQKSIRCKRYPGMYEDFESVGVEQLGNALLENERRRQGCLPRRQQCDRVTNSFLKTVELATSS</sequence>
<evidence type="ECO:0000313" key="2">
    <source>
        <dbReference type="EMBL" id="KAG6956751.1"/>
    </source>
</evidence>
<comment type="caution">
    <text evidence="2">The sequence shown here is derived from an EMBL/GenBank/DDBJ whole genome shotgun (WGS) entry which is preliminary data.</text>
</comment>
<evidence type="ECO:0000313" key="3">
    <source>
        <dbReference type="Proteomes" id="UP000709295"/>
    </source>
</evidence>
<accession>A0A8J5M5D1</accession>
<name>A0A8J5M5D1_9STRA</name>
<evidence type="ECO:0000256" key="1">
    <source>
        <dbReference type="SAM" id="MobiDB-lite"/>
    </source>
</evidence>
<protein>
    <submittedName>
        <fullName evidence="2">Uncharacterized protein</fullName>
    </submittedName>
</protein>
<proteinExistence type="predicted"/>
<reference evidence="2" key="1">
    <citation type="submission" date="2021-01" db="EMBL/GenBank/DDBJ databases">
        <title>Phytophthora aleatoria, a newly-described species from Pinus radiata is distinct from Phytophthora cactorum isolates based on comparative genomics.</title>
        <authorList>
            <person name="Mcdougal R."/>
            <person name="Panda P."/>
            <person name="Williams N."/>
            <person name="Studholme D.J."/>
        </authorList>
    </citation>
    <scope>NUCLEOTIDE SEQUENCE</scope>
    <source>
        <strain evidence="2">NZFS 4037</strain>
    </source>
</reference>
<feature type="region of interest" description="Disordered" evidence="1">
    <location>
        <begin position="1"/>
        <end position="29"/>
    </location>
</feature>
<gene>
    <name evidence="2" type="ORF">JG688_00011285</name>
</gene>
<keyword evidence="3" id="KW-1185">Reference proteome</keyword>
<dbReference type="EMBL" id="JAENGY010000778">
    <property type="protein sequence ID" value="KAG6956751.1"/>
    <property type="molecule type" value="Genomic_DNA"/>
</dbReference>
<dbReference type="Proteomes" id="UP000709295">
    <property type="component" value="Unassembled WGS sequence"/>
</dbReference>